<gene>
    <name evidence="2" type="ORF">Afil01_59850</name>
</gene>
<keyword evidence="1" id="KW-0472">Membrane</keyword>
<feature type="transmembrane region" description="Helical" evidence="1">
    <location>
        <begin position="209"/>
        <end position="226"/>
    </location>
</feature>
<proteinExistence type="predicted"/>
<keyword evidence="1" id="KW-0812">Transmembrane</keyword>
<accession>A0A9W6SSB6</accession>
<dbReference type="RefSeq" id="WP_285666570.1">
    <property type="nucleotide sequence ID" value="NZ_BSTX01000005.1"/>
</dbReference>
<feature type="transmembrane region" description="Helical" evidence="1">
    <location>
        <begin position="12"/>
        <end position="32"/>
    </location>
</feature>
<keyword evidence="1" id="KW-1133">Transmembrane helix</keyword>
<sequence length="234" mass="24475">MTADGLAGPYRGWSTVGVSLMVALYAAAMTLAGVSGRNWVIGFGSPAAVLPLPLTAMSTDERVLDEESFILCRAVDEDSRRVIGEVVARGWLWLPLVAVVGVVVWLHTRAPFPRVRDERPVAWAAGLVTGGAAAAGLTGVLAAYASAFWTRTWPSADAYWPLMLALGASVTVFPALMPGLRPEKLAVAILPAACAGIAAFAGVMFDPRTHVGLLAAAAGGVMLLAGRRRGVIRR</sequence>
<feature type="transmembrane region" description="Helical" evidence="1">
    <location>
        <begin position="158"/>
        <end position="178"/>
    </location>
</feature>
<reference evidence="2" key="1">
    <citation type="submission" date="2023-03" db="EMBL/GenBank/DDBJ databases">
        <title>Actinorhabdospora filicis NBRC 111898.</title>
        <authorList>
            <person name="Ichikawa N."/>
            <person name="Sato H."/>
            <person name="Tonouchi N."/>
        </authorList>
    </citation>
    <scope>NUCLEOTIDE SEQUENCE</scope>
    <source>
        <strain evidence="2">NBRC 111898</strain>
    </source>
</reference>
<evidence type="ECO:0000256" key="1">
    <source>
        <dbReference type="SAM" id="Phobius"/>
    </source>
</evidence>
<dbReference type="Proteomes" id="UP001165079">
    <property type="component" value="Unassembled WGS sequence"/>
</dbReference>
<dbReference type="EMBL" id="BSTX01000005">
    <property type="protein sequence ID" value="GLZ81178.1"/>
    <property type="molecule type" value="Genomic_DNA"/>
</dbReference>
<organism evidence="2 3">
    <name type="scientific">Actinorhabdospora filicis</name>
    <dbReference type="NCBI Taxonomy" id="1785913"/>
    <lineage>
        <taxon>Bacteria</taxon>
        <taxon>Bacillati</taxon>
        <taxon>Actinomycetota</taxon>
        <taxon>Actinomycetes</taxon>
        <taxon>Micromonosporales</taxon>
        <taxon>Micromonosporaceae</taxon>
        <taxon>Actinorhabdospora</taxon>
    </lineage>
</organism>
<evidence type="ECO:0000313" key="3">
    <source>
        <dbReference type="Proteomes" id="UP001165079"/>
    </source>
</evidence>
<comment type="caution">
    <text evidence="2">The sequence shown here is derived from an EMBL/GenBank/DDBJ whole genome shotgun (WGS) entry which is preliminary data.</text>
</comment>
<feature type="transmembrane region" description="Helical" evidence="1">
    <location>
        <begin position="90"/>
        <end position="108"/>
    </location>
</feature>
<dbReference type="AlphaFoldDB" id="A0A9W6SSB6"/>
<protein>
    <submittedName>
        <fullName evidence="2">Uncharacterized protein</fullName>
    </submittedName>
</protein>
<feature type="transmembrane region" description="Helical" evidence="1">
    <location>
        <begin position="185"/>
        <end position="203"/>
    </location>
</feature>
<evidence type="ECO:0000313" key="2">
    <source>
        <dbReference type="EMBL" id="GLZ81178.1"/>
    </source>
</evidence>
<keyword evidence="3" id="KW-1185">Reference proteome</keyword>
<name>A0A9W6SSB6_9ACTN</name>
<feature type="transmembrane region" description="Helical" evidence="1">
    <location>
        <begin position="120"/>
        <end position="146"/>
    </location>
</feature>